<evidence type="ECO:0000256" key="5">
    <source>
        <dbReference type="ARBA" id="ARBA00022777"/>
    </source>
</evidence>
<dbReference type="InterPro" id="IPR036097">
    <property type="entry name" value="HisK_dim/P_sf"/>
</dbReference>
<dbReference type="Pfam" id="PF00512">
    <property type="entry name" value="HisKA"/>
    <property type="match status" value="1"/>
</dbReference>
<name>A0ABP8LQ50_9BACT</name>
<keyword evidence="8" id="KW-1185">Reference proteome</keyword>
<dbReference type="InterPro" id="IPR003661">
    <property type="entry name" value="HisK_dim/P_dom"/>
</dbReference>
<protein>
    <recommendedName>
        <fullName evidence="2">histidine kinase</fullName>
        <ecNumber evidence="2">2.7.13.3</ecNumber>
    </recommendedName>
</protein>
<evidence type="ECO:0000313" key="7">
    <source>
        <dbReference type="EMBL" id="GAA4433225.1"/>
    </source>
</evidence>
<dbReference type="SMART" id="SM00387">
    <property type="entry name" value="HATPase_c"/>
    <property type="match status" value="1"/>
</dbReference>
<dbReference type="Gene3D" id="1.10.287.130">
    <property type="match status" value="1"/>
</dbReference>
<dbReference type="InterPro" id="IPR050351">
    <property type="entry name" value="BphY/WalK/GraS-like"/>
</dbReference>
<reference evidence="8" key="1">
    <citation type="journal article" date="2019" name="Int. J. Syst. Evol. Microbiol.">
        <title>The Global Catalogue of Microorganisms (GCM) 10K type strain sequencing project: providing services to taxonomists for standard genome sequencing and annotation.</title>
        <authorList>
            <consortium name="The Broad Institute Genomics Platform"/>
            <consortium name="The Broad Institute Genome Sequencing Center for Infectious Disease"/>
            <person name="Wu L."/>
            <person name="Ma J."/>
        </authorList>
    </citation>
    <scope>NUCLEOTIDE SEQUENCE [LARGE SCALE GENOMIC DNA]</scope>
    <source>
        <strain evidence="8">JCM 31920</strain>
    </source>
</reference>
<gene>
    <name evidence="7" type="ORF">GCM10023091_06450</name>
</gene>
<keyword evidence="3" id="KW-0597">Phosphoprotein</keyword>
<dbReference type="EC" id="2.7.13.3" evidence="2"/>
<feature type="domain" description="Histidine kinase" evidence="6">
    <location>
        <begin position="111"/>
        <end position="326"/>
    </location>
</feature>
<comment type="catalytic activity">
    <reaction evidence="1">
        <text>ATP + protein L-histidine = ADP + protein N-phospho-L-histidine.</text>
        <dbReference type="EC" id="2.7.13.3"/>
    </reaction>
</comment>
<dbReference type="InterPro" id="IPR036890">
    <property type="entry name" value="HATPase_C_sf"/>
</dbReference>
<dbReference type="EMBL" id="BAABEY010000005">
    <property type="protein sequence ID" value="GAA4433225.1"/>
    <property type="molecule type" value="Genomic_DNA"/>
</dbReference>
<dbReference type="InterPro" id="IPR005467">
    <property type="entry name" value="His_kinase_dom"/>
</dbReference>
<dbReference type="CDD" id="cd00082">
    <property type="entry name" value="HisKA"/>
    <property type="match status" value="1"/>
</dbReference>
<evidence type="ECO:0000259" key="6">
    <source>
        <dbReference type="PROSITE" id="PS50109"/>
    </source>
</evidence>
<dbReference type="SMART" id="SM00388">
    <property type="entry name" value="HisKA"/>
    <property type="match status" value="1"/>
</dbReference>
<proteinExistence type="predicted"/>
<accession>A0ABP8LQ50</accession>
<evidence type="ECO:0000256" key="1">
    <source>
        <dbReference type="ARBA" id="ARBA00000085"/>
    </source>
</evidence>
<dbReference type="RefSeq" id="WP_345026606.1">
    <property type="nucleotide sequence ID" value="NZ_BAABEY010000005.1"/>
</dbReference>
<dbReference type="InterPro" id="IPR004358">
    <property type="entry name" value="Sig_transdc_His_kin-like_C"/>
</dbReference>
<evidence type="ECO:0000256" key="3">
    <source>
        <dbReference type="ARBA" id="ARBA00022553"/>
    </source>
</evidence>
<comment type="caution">
    <text evidence="7">The sequence shown here is derived from an EMBL/GenBank/DDBJ whole genome shotgun (WGS) entry which is preliminary data.</text>
</comment>
<keyword evidence="5" id="KW-0418">Kinase</keyword>
<sequence>MSSKEQTQLLDAVACGVMRFRKEGATGDFICNYANEEAEKVLGDATGKSWTALSGAYSLPIRFGNETLNFPNGKIYQVVKQQIDEKEFLFTLLDISSENRVSREIEDFLFIASHDLQEPLRKIISFGERIERNKASLGEENSLYLTRMLGATGRMQNMLGGLLSFSRIGQGGEVWAECDLSEIVQEAFLEASQGYQTVPAKFSVGRLPTIEGHKNHLLQLFKELFLNALKFQHREIVPEITVTSEVDLLDKTVVLRITDNGIGFGSEHAERIFLLFHRLNGRTEFDGTGIGLAVCKKIVEKHSGEIKAYSAVGKGSTFLVTLPLTQSKSSL</sequence>
<dbReference type="Proteomes" id="UP001501508">
    <property type="component" value="Unassembled WGS sequence"/>
</dbReference>
<dbReference type="SUPFAM" id="SSF47384">
    <property type="entry name" value="Homodimeric domain of signal transducing histidine kinase"/>
    <property type="match status" value="1"/>
</dbReference>
<evidence type="ECO:0000256" key="2">
    <source>
        <dbReference type="ARBA" id="ARBA00012438"/>
    </source>
</evidence>
<dbReference type="PROSITE" id="PS50109">
    <property type="entry name" value="HIS_KIN"/>
    <property type="match status" value="1"/>
</dbReference>
<evidence type="ECO:0000313" key="8">
    <source>
        <dbReference type="Proteomes" id="UP001501508"/>
    </source>
</evidence>
<dbReference type="SUPFAM" id="SSF55874">
    <property type="entry name" value="ATPase domain of HSP90 chaperone/DNA topoisomerase II/histidine kinase"/>
    <property type="match status" value="1"/>
</dbReference>
<organism evidence="7 8">
    <name type="scientific">Ravibacter arvi</name>
    <dbReference type="NCBI Taxonomy" id="2051041"/>
    <lineage>
        <taxon>Bacteria</taxon>
        <taxon>Pseudomonadati</taxon>
        <taxon>Bacteroidota</taxon>
        <taxon>Cytophagia</taxon>
        <taxon>Cytophagales</taxon>
        <taxon>Spirosomataceae</taxon>
        <taxon>Ravibacter</taxon>
    </lineage>
</organism>
<evidence type="ECO:0000256" key="4">
    <source>
        <dbReference type="ARBA" id="ARBA00022679"/>
    </source>
</evidence>
<dbReference type="PANTHER" id="PTHR42878:SF15">
    <property type="entry name" value="BACTERIOPHYTOCHROME"/>
    <property type="match status" value="1"/>
</dbReference>
<dbReference type="PANTHER" id="PTHR42878">
    <property type="entry name" value="TWO-COMPONENT HISTIDINE KINASE"/>
    <property type="match status" value="1"/>
</dbReference>
<dbReference type="Gene3D" id="3.30.565.10">
    <property type="entry name" value="Histidine kinase-like ATPase, C-terminal domain"/>
    <property type="match status" value="1"/>
</dbReference>
<dbReference type="Pfam" id="PF02518">
    <property type="entry name" value="HATPase_c"/>
    <property type="match status" value="1"/>
</dbReference>
<keyword evidence="4" id="KW-0808">Transferase</keyword>
<dbReference type="InterPro" id="IPR003594">
    <property type="entry name" value="HATPase_dom"/>
</dbReference>
<dbReference type="PRINTS" id="PR00344">
    <property type="entry name" value="BCTRLSENSOR"/>
</dbReference>